<dbReference type="InterPro" id="IPR004332">
    <property type="entry name" value="Transposase_MuDR"/>
</dbReference>
<dbReference type="Proteomes" id="UP000828251">
    <property type="component" value="Unassembled WGS sequence"/>
</dbReference>
<dbReference type="Pfam" id="PF03108">
    <property type="entry name" value="DBD_Tnp_Mut"/>
    <property type="match status" value="1"/>
</dbReference>
<sequence length="110" mass="13071">MFKDGKEFKDAICRHSKERRRELEVVKKNEPHKIGVKCITVAKCPWKIFVSYSKKVRCLQVKCFQEEDSCYASFKNKMVNVQAIANHFEETIRVHPKMKLKEIQRRVLLS</sequence>
<name>A0A9D3V623_9ROSI</name>
<comment type="caution">
    <text evidence="2">The sequence shown here is derived from an EMBL/GenBank/DDBJ whole genome shotgun (WGS) entry which is preliminary data.</text>
</comment>
<keyword evidence="3" id="KW-1185">Reference proteome</keyword>
<feature type="domain" description="Transposase MuDR plant" evidence="1">
    <location>
        <begin position="2"/>
        <end position="60"/>
    </location>
</feature>
<dbReference type="EMBL" id="JAIQCV010000008">
    <property type="protein sequence ID" value="KAH1072336.1"/>
    <property type="molecule type" value="Genomic_DNA"/>
</dbReference>
<dbReference type="OrthoDB" id="1000443at2759"/>
<organism evidence="2 3">
    <name type="scientific">Gossypium stocksii</name>
    <dbReference type="NCBI Taxonomy" id="47602"/>
    <lineage>
        <taxon>Eukaryota</taxon>
        <taxon>Viridiplantae</taxon>
        <taxon>Streptophyta</taxon>
        <taxon>Embryophyta</taxon>
        <taxon>Tracheophyta</taxon>
        <taxon>Spermatophyta</taxon>
        <taxon>Magnoliopsida</taxon>
        <taxon>eudicotyledons</taxon>
        <taxon>Gunneridae</taxon>
        <taxon>Pentapetalae</taxon>
        <taxon>rosids</taxon>
        <taxon>malvids</taxon>
        <taxon>Malvales</taxon>
        <taxon>Malvaceae</taxon>
        <taxon>Malvoideae</taxon>
        <taxon>Gossypium</taxon>
    </lineage>
</organism>
<evidence type="ECO:0000259" key="1">
    <source>
        <dbReference type="Pfam" id="PF03108"/>
    </source>
</evidence>
<proteinExistence type="predicted"/>
<gene>
    <name evidence="2" type="ORF">J1N35_024664</name>
</gene>
<dbReference type="AlphaFoldDB" id="A0A9D3V623"/>
<evidence type="ECO:0000313" key="3">
    <source>
        <dbReference type="Proteomes" id="UP000828251"/>
    </source>
</evidence>
<evidence type="ECO:0000313" key="2">
    <source>
        <dbReference type="EMBL" id="KAH1072336.1"/>
    </source>
</evidence>
<accession>A0A9D3V623</accession>
<protein>
    <recommendedName>
        <fullName evidence="1">Transposase MuDR plant domain-containing protein</fullName>
    </recommendedName>
</protein>
<reference evidence="2 3" key="1">
    <citation type="journal article" date="2021" name="Plant Biotechnol. J.">
        <title>Multi-omics assisted identification of the key and species-specific regulatory components of drought-tolerant mechanisms in Gossypium stocksii.</title>
        <authorList>
            <person name="Yu D."/>
            <person name="Ke L."/>
            <person name="Zhang D."/>
            <person name="Wu Y."/>
            <person name="Sun Y."/>
            <person name="Mei J."/>
            <person name="Sun J."/>
            <person name="Sun Y."/>
        </authorList>
    </citation>
    <scope>NUCLEOTIDE SEQUENCE [LARGE SCALE GENOMIC DNA]</scope>
    <source>
        <strain evidence="3">cv. E1</strain>
        <tissue evidence="2">Leaf</tissue>
    </source>
</reference>